<dbReference type="Proteomes" id="UP001595840">
    <property type="component" value="Unassembled WGS sequence"/>
</dbReference>
<evidence type="ECO:0000313" key="7">
    <source>
        <dbReference type="EMBL" id="MFC4362553.1"/>
    </source>
</evidence>
<keyword evidence="3" id="KW-0520">NAD</keyword>
<dbReference type="RefSeq" id="WP_290265402.1">
    <property type="nucleotide sequence ID" value="NZ_JAUFQG010000006.1"/>
</dbReference>
<dbReference type="PROSITE" id="PS00671">
    <property type="entry name" value="D_2_HYDROXYACID_DH_3"/>
    <property type="match status" value="1"/>
</dbReference>
<sequence>MSSTVKQALNSGVILDTASLGPKDLNLEPLLSTLPAWQMHAASAPDQVPARIAGHDLIVTNKVVIDAELMAANPQLKLICVAATGTNNVDLQAAKAQGITVCNVVNYGPNSVAQHALMLMLNLATNAQRYRTSANNGEWSKSPFFCLLDYPIVELAGKNLGIVGYGVLGQQVAQLGRALGMNVLISARPNATEVPSGRVSFAQVLAQSDVLSLHCPLTASTEKMMNSQTLAHMKPSAFLINCARGGLIDEPALALALRAGQLAGAGLDVLSQEPPPANHPLLAEDIPNLILTPHTAWASREARQNLVDIMTDNIANFIAGRPQNCV</sequence>
<dbReference type="PROSITE" id="PS00670">
    <property type="entry name" value="D_2_HYDROXYACID_DH_2"/>
    <property type="match status" value="1"/>
</dbReference>
<evidence type="ECO:0000313" key="8">
    <source>
        <dbReference type="Proteomes" id="UP001595840"/>
    </source>
</evidence>
<evidence type="ECO:0000256" key="4">
    <source>
        <dbReference type="RuleBase" id="RU003719"/>
    </source>
</evidence>
<gene>
    <name evidence="7" type="ORF">ACFOX3_09570</name>
</gene>
<evidence type="ECO:0000256" key="1">
    <source>
        <dbReference type="ARBA" id="ARBA00005854"/>
    </source>
</evidence>
<dbReference type="Pfam" id="PF00389">
    <property type="entry name" value="2-Hacid_dh"/>
    <property type="match status" value="1"/>
</dbReference>
<dbReference type="CDD" id="cd12162">
    <property type="entry name" value="2-Hacid_dh_4"/>
    <property type="match status" value="1"/>
</dbReference>
<evidence type="ECO:0000256" key="3">
    <source>
        <dbReference type="ARBA" id="ARBA00023027"/>
    </source>
</evidence>
<protein>
    <submittedName>
        <fullName evidence="7">D-2-hydroxyacid dehydrogenase</fullName>
    </submittedName>
</protein>
<comment type="caution">
    <text evidence="7">The sequence shown here is derived from an EMBL/GenBank/DDBJ whole genome shotgun (WGS) entry which is preliminary data.</text>
</comment>
<dbReference type="InterPro" id="IPR006140">
    <property type="entry name" value="D-isomer_DH_NAD-bd"/>
</dbReference>
<organism evidence="7 8">
    <name type="scientific">Simiduia curdlanivorans</name>
    <dbReference type="NCBI Taxonomy" id="1492769"/>
    <lineage>
        <taxon>Bacteria</taxon>
        <taxon>Pseudomonadati</taxon>
        <taxon>Pseudomonadota</taxon>
        <taxon>Gammaproteobacteria</taxon>
        <taxon>Cellvibrionales</taxon>
        <taxon>Cellvibrionaceae</taxon>
        <taxon>Simiduia</taxon>
    </lineage>
</organism>
<dbReference type="InterPro" id="IPR050418">
    <property type="entry name" value="D-iso_2-hydroxyacid_DH_PdxB"/>
</dbReference>
<comment type="similarity">
    <text evidence="1 4">Belongs to the D-isomer specific 2-hydroxyacid dehydrogenase family.</text>
</comment>
<reference evidence="8" key="1">
    <citation type="journal article" date="2019" name="Int. J. Syst. Evol. Microbiol.">
        <title>The Global Catalogue of Microorganisms (GCM) 10K type strain sequencing project: providing services to taxonomists for standard genome sequencing and annotation.</title>
        <authorList>
            <consortium name="The Broad Institute Genomics Platform"/>
            <consortium name="The Broad Institute Genome Sequencing Center for Infectious Disease"/>
            <person name="Wu L."/>
            <person name="Ma J."/>
        </authorList>
    </citation>
    <scope>NUCLEOTIDE SEQUENCE [LARGE SCALE GENOMIC DNA]</scope>
    <source>
        <strain evidence="8">CECT 8570</strain>
    </source>
</reference>
<dbReference type="Gene3D" id="3.40.50.720">
    <property type="entry name" value="NAD(P)-binding Rossmann-like Domain"/>
    <property type="match status" value="2"/>
</dbReference>
<dbReference type="PANTHER" id="PTHR43761:SF1">
    <property type="entry name" value="D-ISOMER SPECIFIC 2-HYDROXYACID DEHYDROGENASE CATALYTIC DOMAIN-CONTAINING PROTEIN-RELATED"/>
    <property type="match status" value="1"/>
</dbReference>
<dbReference type="EMBL" id="JBHSCX010000007">
    <property type="protein sequence ID" value="MFC4362553.1"/>
    <property type="molecule type" value="Genomic_DNA"/>
</dbReference>
<dbReference type="Pfam" id="PF02826">
    <property type="entry name" value="2-Hacid_dh_C"/>
    <property type="match status" value="1"/>
</dbReference>
<dbReference type="InterPro" id="IPR029753">
    <property type="entry name" value="D-isomer_DH_CS"/>
</dbReference>
<dbReference type="InterPro" id="IPR006139">
    <property type="entry name" value="D-isomer_2_OHA_DH_cat_dom"/>
</dbReference>
<keyword evidence="8" id="KW-1185">Reference proteome</keyword>
<dbReference type="PANTHER" id="PTHR43761">
    <property type="entry name" value="D-ISOMER SPECIFIC 2-HYDROXYACID DEHYDROGENASE FAMILY PROTEIN (AFU_ORTHOLOGUE AFUA_1G13630)"/>
    <property type="match status" value="1"/>
</dbReference>
<evidence type="ECO:0000259" key="6">
    <source>
        <dbReference type="Pfam" id="PF02826"/>
    </source>
</evidence>
<name>A0ABV8V5U6_9GAMM</name>
<accession>A0ABV8V5U6</accession>
<keyword evidence="2 4" id="KW-0560">Oxidoreductase</keyword>
<feature type="domain" description="D-isomer specific 2-hydroxyacid dehydrogenase catalytic" evidence="5">
    <location>
        <begin position="38"/>
        <end position="326"/>
    </location>
</feature>
<proteinExistence type="inferred from homology"/>
<dbReference type="SUPFAM" id="SSF52283">
    <property type="entry name" value="Formate/glycerate dehydrogenase catalytic domain-like"/>
    <property type="match status" value="1"/>
</dbReference>
<evidence type="ECO:0000256" key="2">
    <source>
        <dbReference type="ARBA" id="ARBA00023002"/>
    </source>
</evidence>
<feature type="domain" description="D-isomer specific 2-hydroxyacid dehydrogenase NAD-binding" evidence="6">
    <location>
        <begin position="117"/>
        <end position="296"/>
    </location>
</feature>
<dbReference type="InterPro" id="IPR036291">
    <property type="entry name" value="NAD(P)-bd_dom_sf"/>
</dbReference>
<evidence type="ECO:0000259" key="5">
    <source>
        <dbReference type="Pfam" id="PF00389"/>
    </source>
</evidence>
<dbReference type="SUPFAM" id="SSF51735">
    <property type="entry name" value="NAD(P)-binding Rossmann-fold domains"/>
    <property type="match status" value="1"/>
</dbReference>